<keyword evidence="2" id="KW-0472">Membrane</keyword>
<feature type="compositionally biased region" description="Basic residues" evidence="1">
    <location>
        <begin position="2871"/>
        <end position="2892"/>
    </location>
</feature>
<feature type="domain" description="FMP27/BLTP2/Hobbit GFWDK motif-containing RBG unit" evidence="3">
    <location>
        <begin position="1250"/>
        <end position="1409"/>
    </location>
</feature>
<keyword evidence="2" id="KW-0812">Transmembrane</keyword>
<reference evidence="6" key="1">
    <citation type="submission" date="2023-03" db="EMBL/GenBank/DDBJ databases">
        <title>Emydomyces testavorans Genome Sequence.</title>
        <authorList>
            <person name="Hoyer L."/>
        </authorList>
    </citation>
    <scope>NUCLEOTIDE SEQUENCE</scope>
    <source>
        <strain evidence="6">16-2883</strain>
    </source>
</reference>
<feature type="region of interest" description="Disordered" evidence="1">
    <location>
        <begin position="2822"/>
        <end position="2892"/>
    </location>
</feature>
<feature type="region of interest" description="Disordered" evidence="1">
    <location>
        <begin position="2741"/>
        <end position="2804"/>
    </location>
</feature>
<feature type="compositionally biased region" description="Low complexity" evidence="1">
    <location>
        <begin position="1898"/>
        <end position="1908"/>
    </location>
</feature>
<sequence>MAISLSPTSVAASVLLLYISTFVLFAIIRIGTGVSIQRIGYFSLRRIAYSPREGIHITIRGLGVSLHWPTFAQPTYISLRIRELAVTVDPKVFRGGRSLEATSQGDAPDSISANDPDVSGEEWLGSHQKCKNEKSYRKTWKTLAAVKGAIKRLHRRIHLWSLIDVTATDTVLRIAQAGEVHIGGFTVAVDTRRNVMERGKLFRHKKDPSGDQQPAEWMLTIRNVLLVLEGREPEEIVDNLGLNVHGLLHKEVEGLRDVSVSVKVGRLHFPYDDLIAFTNRVSGPQVESRKPGSNAVDTEITFADIVEELDRPGTTEDEIVQTVAESRQFMGSLLRGIQEIQVALSFFRISRIVQQLPKAKKPQYLNIVTHEVGIDFHRMDPNEPAHRMYFQKNDVAHQALVAAISSSVSLDDNTNDRDKIMYIPMATATIKTTLPSKTLSMSEGHDAAERNTNVLFANFVVTSPSVDLEPGKLAQIIGLLRRRNASRSTRKKNKHLLISRLLPKATIKLSIHEPVLRFVLPVSTASGQQDYNLLVSSISSISLDIESSHSAEEGIQYSLASVYRVTSHMLYYQTALGVKHHLLSTESLEIKAHLNATTELCVVASGNLNTFSVHLVSGEVTQGVHQVVEQFHGHVQPTKLPPSIDTNPPSFLRRLPSWLLQFQFEILGLAVEVAGTDDTIRPATRGIVLQLSGCSAHYQTQKAEPNKGVSRRRTPSHSGISDDPTFRFASTSPSRKSYSGPADGRRLAIHVRSLEGFVMESADYMETESFLSIPRFEISLNTTSDLQGPIFHINSIIHEINLKHSLYRYYAIGIAFMVLQDTFFSRSSRKDPSTGVGSKTVESLRIPRPAKAELVTIDFKAPLIEVRFAMPTDPAVMVQIYGLAAGRHRWSPPFIRAHLLRLHAEAPKLKNVWARIVSVKNVRVGFRESRSKQAESIGDAKGYDISTDFIRLSVPHHMIMHRVFDNVTNTTKAIQQLNHRFRTKTNEYVLKKHPEGPKHVPRISLRSKVLLFELEDDAFEWKLSTIYRLGLLEQKQRLTRNEAYRMKVKKAEECQQRIASSRLRMQSTHSVPQKSPALSRKSGETRRSKSFDGQDRSRSISRGRRPKRKVRYDPDDIPRFSDCCKVALGEGWNKLQQHNAHSWRSRIDSSIRFQNAAISEIRTLFAGADEPPEGLQDDETILAVPNRPGLLAVTISDLHLVLDKPSFPLKSYADYINKIGKGMPVDMKYSLLIPMSINLDMGEARANLRDYPLDLLHIPALRSGQPTRLPCWSVRGDFVIAEEFRDHESSRRVVVNIVPPTVTPDGTSHPGFSIDIRRTVSPVKTYSDPKVEINTSLPTSISWGMSYQPVIQDMMKIIEGFTKPEIDPSERVGFWDKIRLIFHSRINVMWKGDGDVHLRLKGSRDPYVVTGFGAGFVMCWRKDVQWEIHTGDDPKEFMTVTSGEYVLAIPDYSYEARHSYESFMSEKDTSTRSNVRHEPIFKKVIMKLSGNVRWLAGLVFEQAVHGTQERSFNFRPHYDVVLKNPKYLSPERRKDYDAYRGFRSNHIHLSVAVVAPVSRVWSVTNREPSTSYNTVHLTPRFFTHFFNWWSLFSGVMSLPVRQGPLWPGLTKTSKKFSRHLGTVKYNLFLSPLFISHIYKHKEAEDYNEDVVFATGIKTRLDSFMLDLHQRREQVNTQLKGRLKQTKASMMKINRAQLDFISADFRAVSASIGGTNPEDIQQSNHDIISKLQQPAGPVDLSRFTIPDHDFNWVDMDDFVELDWILPSESNPKTQILPLAYSPRFSYFRQTDHGEVSPDETGYSRFGDEPTHYCVMSQDDDPRTVQMDLIRERLHALDAQISSHTRLVGEHELQLVRDGTVDEGSRSQYELFLRQGESLQTRRVFLEDGLRRLEEQISHTTNTNGTGTETPSHDSSSEDTGTPVLYASPDEEFISSNFDNRFIIHNIQLKWNNSLRNIVLRYIHQNNQRRGFVYYMSRRAVKFILDIVEEQSKSKLQPMDGRRPSSARTSNRKDPDKDDEASVEARIEQLLRDAKRFVNADDAPSHDGKQEQLEKQDDIDPEFIAQNSYYVRLIAPQIQLQSEKNKKSVALVTAKGMQLKVISIRDKQRESDDVSGLVQRRFTLDMDSAQFFIATQKTFSSHAHIYCGNRYGNPSGVAWPPWVSLESMFEFDRDPSGLSRIIQKTSASFRYDKYNTLRLKYNEKVARGDTERICDSVANENRIDQISVDFPQVRAICDSAQYYSMYVIVLDLLLYSEPLEEVRNERLEKIMLASDFSDLRGAPEMVSKLQHRIRNLEDIKNLFQLQSKYLDTQGWKDWMALEKDLANCEDELFFIMKAITTSQRKSEERTKHHSSGLLRWTLSASEIAWHLMKDHGEPLVEFQLRNAAYERTDNVDGSNHNAIEIQRIYGLNLLPSALYPQMIVPYLDEQRQNPQMEDDMMLRVNWYMLEAIGGIPILDDFEVTLFPLKVQLERDLGQKLFEYIFPGVGSNAFENGSFSPFMIKQMNPLDDEEGSDPGSEVNTPAASTGSVSADDSQTHFPGAITTRLKPTLTLHDAQRPKSPGFKPRIQGFTHIHEDSSRNKTGGAGDRSRSSTRTPPPSRLPVKKNSVESLRLLGRPQTDKSSLGQSTLAGNDDKHKRFALSRSSTRKLNKTQSLADDVSHMMSRASNFMVLTHVKINDVVLCLSYKGKGERNIEDVHDFVFRLPVLEYRNKTWSNLDLALRLKKDAIKSLISHAPAILGNKFSHNRPTKQQTKRLREVATSKPAFASDSVSNISPSDCSNSIVSRSSTERSDSPRRSFHSYASPFSGAKSMVSSLNLARPSTALPHDSQSAKSFNMDGHGDSQTLMPNELTRRRTGGEEYNVEQNDKSAPKSRQRKKSFNQLRRKFLGGGE</sequence>
<keyword evidence="2" id="KW-1133">Transmembrane helix</keyword>
<organism evidence="6 7">
    <name type="scientific">Emydomyces testavorans</name>
    <dbReference type="NCBI Taxonomy" id="2070801"/>
    <lineage>
        <taxon>Eukaryota</taxon>
        <taxon>Fungi</taxon>
        <taxon>Dikarya</taxon>
        <taxon>Ascomycota</taxon>
        <taxon>Pezizomycotina</taxon>
        <taxon>Eurotiomycetes</taxon>
        <taxon>Eurotiomycetidae</taxon>
        <taxon>Onygenales</taxon>
        <taxon>Nannizziopsiaceae</taxon>
        <taxon>Emydomyces</taxon>
    </lineage>
</organism>
<feature type="region of interest" description="Disordered" evidence="1">
    <location>
        <begin position="1894"/>
        <end position="1920"/>
    </location>
</feature>
<dbReference type="SMART" id="SM01216">
    <property type="entry name" value="Fmp27_WPPW"/>
    <property type="match status" value="1"/>
</dbReference>
<protein>
    <submittedName>
        <fullName evidence="6">Protein SABRE</fullName>
    </submittedName>
</protein>
<feature type="domain" description="FMP27 SW motif-containing RBG unit" evidence="4">
    <location>
        <begin position="1130"/>
        <end position="1232"/>
    </location>
</feature>
<dbReference type="SMART" id="SM01214">
    <property type="entry name" value="Fmp27_GFWDK"/>
    <property type="match status" value="1"/>
</dbReference>
<dbReference type="InterPro" id="IPR019441">
    <property type="entry name" value="FMP27/BLTP2/Hobbit_GFWDK_RBG"/>
</dbReference>
<feature type="compositionally biased region" description="Basic and acidic residues" evidence="1">
    <location>
        <begin position="1081"/>
        <end position="1098"/>
    </location>
</feature>
<dbReference type="SMART" id="SM01215">
    <property type="entry name" value="Fmp27_SW"/>
    <property type="match status" value="1"/>
</dbReference>
<name>A0AAF0IKT0_9EURO</name>
<dbReference type="InterPro" id="IPR019415">
    <property type="entry name" value="FMP27_SW_RBG"/>
</dbReference>
<keyword evidence="7" id="KW-1185">Reference proteome</keyword>
<dbReference type="Pfam" id="PF10344">
    <property type="entry name" value="Hobbit"/>
    <property type="match status" value="2"/>
</dbReference>
<feature type="region of interest" description="Disordered" evidence="1">
    <location>
        <begin position="2036"/>
        <end position="2056"/>
    </location>
</feature>
<dbReference type="Proteomes" id="UP001219355">
    <property type="component" value="Chromosome 4"/>
</dbReference>
<feature type="compositionally biased region" description="Basic residues" evidence="1">
    <location>
        <begin position="2744"/>
        <end position="2754"/>
    </location>
</feature>
<feature type="region of interest" description="Disordered" evidence="1">
    <location>
        <begin position="1992"/>
        <end position="2020"/>
    </location>
</feature>
<feature type="compositionally biased region" description="Basic residues" evidence="1">
    <location>
        <begin position="1099"/>
        <end position="1110"/>
    </location>
</feature>
<dbReference type="EMBL" id="CP120630">
    <property type="protein sequence ID" value="WEW61240.1"/>
    <property type="molecule type" value="Genomic_DNA"/>
</dbReference>
<evidence type="ECO:0000259" key="3">
    <source>
        <dbReference type="SMART" id="SM01214"/>
    </source>
</evidence>
<feature type="region of interest" description="Disordered" evidence="1">
    <location>
        <begin position="2505"/>
        <end position="2647"/>
    </location>
</feature>
<feature type="region of interest" description="Disordered" evidence="1">
    <location>
        <begin position="1059"/>
        <end position="1114"/>
    </location>
</feature>
<evidence type="ECO:0000256" key="2">
    <source>
        <dbReference type="SAM" id="Phobius"/>
    </source>
</evidence>
<evidence type="ECO:0000259" key="5">
    <source>
        <dbReference type="SMART" id="SM01216"/>
    </source>
</evidence>
<feature type="compositionally biased region" description="Polar residues" evidence="1">
    <location>
        <begin position="728"/>
        <end position="737"/>
    </location>
</feature>
<feature type="compositionally biased region" description="Basic residues" evidence="1">
    <location>
        <begin position="2637"/>
        <end position="2647"/>
    </location>
</feature>
<feature type="domain" description="FMP27 WPPW motif-containing RBG unit" evidence="5">
    <location>
        <begin position="1655"/>
        <end position="2166"/>
    </location>
</feature>
<dbReference type="PANTHER" id="PTHR15678:SF6">
    <property type="entry name" value="BRIDGE-LIKE LIPID TRANSFER PROTEIN FAMILY MEMBER 2"/>
    <property type="match status" value="1"/>
</dbReference>
<feature type="compositionally biased region" description="Polar residues" evidence="1">
    <location>
        <begin position="2518"/>
        <end position="2537"/>
    </location>
</feature>
<proteinExistence type="predicted"/>
<feature type="compositionally biased region" description="Polar residues" evidence="1">
    <location>
        <begin position="2620"/>
        <end position="2630"/>
    </location>
</feature>
<dbReference type="PANTHER" id="PTHR15678">
    <property type="entry name" value="ANTIGEN MLAA-22-RELATED"/>
    <property type="match status" value="1"/>
</dbReference>
<evidence type="ECO:0000256" key="1">
    <source>
        <dbReference type="SAM" id="MobiDB-lite"/>
    </source>
</evidence>
<evidence type="ECO:0000259" key="4">
    <source>
        <dbReference type="SMART" id="SM01215"/>
    </source>
</evidence>
<evidence type="ECO:0000313" key="7">
    <source>
        <dbReference type="Proteomes" id="UP001219355"/>
    </source>
</evidence>
<dbReference type="InterPro" id="IPR019449">
    <property type="entry name" value="FMP27_WPPW_RBG"/>
</dbReference>
<evidence type="ECO:0000313" key="6">
    <source>
        <dbReference type="EMBL" id="WEW61240.1"/>
    </source>
</evidence>
<feature type="compositionally biased region" description="Polar residues" evidence="1">
    <location>
        <begin position="2769"/>
        <end position="2787"/>
    </location>
</feature>
<accession>A0AAF0IKT0</accession>
<gene>
    <name evidence="6" type="primary">FMP27</name>
    <name evidence="6" type="ORF">PRK78_006730</name>
</gene>
<dbReference type="InterPro" id="IPR045167">
    <property type="entry name" value="Hobbit"/>
</dbReference>
<feature type="compositionally biased region" description="Polar residues" evidence="1">
    <location>
        <begin position="1059"/>
        <end position="1073"/>
    </location>
</feature>
<feature type="region of interest" description="Disordered" evidence="1">
    <location>
        <begin position="699"/>
        <end position="742"/>
    </location>
</feature>
<feature type="transmembrane region" description="Helical" evidence="2">
    <location>
        <begin position="15"/>
        <end position="36"/>
    </location>
</feature>